<keyword evidence="10" id="KW-1185">Reference proteome</keyword>
<protein>
    <recommendedName>
        <fullName evidence="8">ABC transporter domain-containing protein</fullName>
    </recommendedName>
</protein>
<feature type="domain" description="ABC transporter" evidence="8">
    <location>
        <begin position="33"/>
        <end position="304"/>
    </location>
</feature>
<dbReference type="InterPro" id="IPR003593">
    <property type="entry name" value="AAA+_ATPase"/>
</dbReference>
<dbReference type="Gene3D" id="3.40.50.300">
    <property type="entry name" value="P-loop containing nucleotide triphosphate hydrolases"/>
    <property type="match status" value="1"/>
</dbReference>
<dbReference type="PROSITE" id="PS00211">
    <property type="entry name" value="ABC_TRANSPORTER_1"/>
    <property type="match status" value="1"/>
</dbReference>
<dbReference type="Proteomes" id="UP001209570">
    <property type="component" value="Unassembled WGS sequence"/>
</dbReference>
<dbReference type="InterPro" id="IPR017871">
    <property type="entry name" value="ABC_transporter-like_CS"/>
</dbReference>
<dbReference type="SUPFAM" id="SSF52540">
    <property type="entry name" value="P-loop containing nucleoside triphosphate hydrolases"/>
    <property type="match status" value="1"/>
</dbReference>
<keyword evidence="2" id="KW-0813">Transport</keyword>
<sequence length="331" mass="35986">MEVRVSHLTLAADVPVAEDDSKAELPTLVNHLKKRLGVGRDKAQRVGRKEILRDVSAVFRPGTMTLVLGQPGSGKSSLLKVLSGRFPLDKNISLDGDVTFNGLAMSKLAARLPQCVAYVTQQDTHFATLTVKETLAFAHQFSGGALSAESAERLLTGGSPEENAAAVAAVRAMYEHQTEIVTRQLGLQQCEDTLLGDAMLRGVSGGEKKRVTIGEMAFGNRFVALMDEITTGLDSAAAFDIVNMQRSLARQFRKTVVISLLQPSPEIFALFDDVLILNDGYVTYHGPCADVQRYFADLGFVCPPRRDLADFLVDLGTDQQQQYEVATSTPR</sequence>
<dbReference type="InterPro" id="IPR003439">
    <property type="entry name" value="ABC_transporter-like_ATP-bd"/>
</dbReference>
<dbReference type="SMART" id="SM00382">
    <property type="entry name" value="AAA"/>
    <property type="match status" value="1"/>
</dbReference>
<reference evidence="9" key="1">
    <citation type="submission" date="2021-12" db="EMBL/GenBank/DDBJ databases">
        <title>Prjna785345.</title>
        <authorList>
            <person name="Rujirawat T."/>
            <person name="Krajaejun T."/>
        </authorList>
    </citation>
    <scope>NUCLEOTIDE SEQUENCE</scope>
    <source>
        <strain evidence="9">Pi057C3</strain>
    </source>
</reference>
<evidence type="ECO:0000313" key="9">
    <source>
        <dbReference type="EMBL" id="KAJ0390374.1"/>
    </source>
</evidence>
<evidence type="ECO:0000256" key="7">
    <source>
        <dbReference type="ARBA" id="ARBA00023136"/>
    </source>
</evidence>
<evidence type="ECO:0000256" key="6">
    <source>
        <dbReference type="ARBA" id="ARBA00022989"/>
    </source>
</evidence>
<dbReference type="GO" id="GO:0140359">
    <property type="term" value="F:ABC-type transporter activity"/>
    <property type="evidence" value="ECO:0007669"/>
    <property type="project" value="InterPro"/>
</dbReference>
<dbReference type="Pfam" id="PF00005">
    <property type="entry name" value="ABC_tran"/>
    <property type="match status" value="1"/>
</dbReference>
<dbReference type="EMBL" id="JAKCXM010002206">
    <property type="protein sequence ID" value="KAJ0390374.1"/>
    <property type="molecule type" value="Genomic_DNA"/>
</dbReference>
<dbReference type="Pfam" id="PF19055">
    <property type="entry name" value="ABC2_membrane_7"/>
    <property type="match status" value="1"/>
</dbReference>
<dbReference type="GO" id="GO:0005524">
    <property type="term" value="F:ATP binding"/>
    <property type="evidence" value="ECO:0007669"/>
    <property type="project" value="UniProtKB-KW"/>
</dbReference>
<keyword evidence="5" id="KW-0067">ATP-binding</keyword>
<comment type="subcellular location">
    <subcellularLocation>
        <location evidence="1">Membrane</location>
        <topology evidence="1">Multi-pass membrane protein</topology>
    </subcellularLocation>
</comment>
<dbReference type="GO" id="GO:0016020">
    <property type="term" value="C:membrane"/>
    <property type="evidence" value="ECO:0007669"/>
    <property type="project" value="UniProtKB-SubCell"/>
</dbReference>
<keyword evidence="3" id="KW-0812">Transmembrane</keyword>
<keyword evidence="6" id="KW-1133">Transmembrane helix</keyword>
<comment type="caution">
    <text evidence="9">The sequence shown here is derived from an EMBL/GenBank/DDBJ whole genome shotgun (WGS) entry which is preliminary data.</text>
</comment>
<evidence type="ECO:0000256" key="1">
    <source>
        <dbReference type="ARBA" id="ARBA00004141"/>
    </source>
</evidence>
<dbReference type="FunFam" id="3.40.50.300:FF:000528">
    <property type="entry name" value="ABC transporter G family member 31"/>
    <property type="match status" value="1"/>
</dbReference>
<evidence type="ECO:0000313" key="10">
    <source>
        <dbReference type="Proteomes" id="UP001209570"/>
    </source>
</evidence>
<evidence type="ECO:0000256" key="4">
    <source>
        <dbReference type="ARBA" id="ARBA00022741"/>
    </source>
</evidence>
<name>A0AAD5Q4H2_PYTIN</name>
<keyword evidence="7" id="KW-0472">Membrane</keyword>
<organism evidence="9 10">
    <name type="scientific">Pythium insidiosum</name>
    <name type="common">Pythiosis disease agent</name>
    <dbReference type="NCBI Taxonomy" id="114742"/>
    <lineage>
        <taxon>Eukaryota</taxon>
        <taxon>Sar</taxon>
        <taxon>Stramenopiles</taxon>
        <taxon>Oomycota</taxon>
        <taxon>Peronosporomycetes</taxon>
        <taxon>Pythiales</taxon>
        <taxon>Pythiaceae</taxon>
        <taxon>Pythium</taxon>
    </lineage>
</organism>
<dbReference type="InterPro" id="IPR027417">
    <property type="entry name" value="P-loop_NTPase"/>
</dbReference>
<evidence type="ECO:0000256" key="3">
    <source>
        <dbReference type="ARBA" id="ARBA00022692"/>
    </source>
</evidence>
<dbReference type="GO" id="GO:0016887">
    <property type="term" value="F:ATP hydrolysis activity"/>
    <property type="evidence" value="ECO:0007669"/>
    <property type="project" value="InterPro"/>
</dbReference>
<dbReference type="InterPro" id="IPR043926">
    <property type="entry name" value="ABCG_dom"/>
</dbReference>
<evidence type="ECO:0000256" key="2">
    <source>
        <dbReference type="ARBA" id="ARBA00022448"/>
    </source>
</evidence>
<keyword evidence="4" id="KW-0547">Nucleotide-binding</keyword>
<dbReference type="PANTHER" id="PTHR19241">
    <property type="entry name" value="ATP-BINDING CASSETTE TRANSPORTER"/>
    <property type="match status" value="1"/>
</dbReference>
<gene>
    <name evidence="9" type="ORF">P43SY_010937</name>
</gene>
<dbReference type="PROSITE" id="PS50893">
    <property type="entry name" value="ABC_TRANSPORTER_2"/>
    <property type="match status" value="1"/>
</dbReference>
<dbReference type="AlphaFoldDB" id="A0AAD5Q4H2"/>
<proteinExistence type="predicted"/>
<evidence type="ECO:0000259" key="8">
    <source>
        <dbReference type="PROSITE" id="PS50893"/>
    </source>
</evidence>
<evidence type="ECO:0000256" key="5">
    <source>
        <dbReference type="ARBA" id="ARBA00022840"/>
    </source>
</evidence>
<accession>A0AAD5Q4H2</accession>